<keyword evidence="3" id="KW-1185">Reference proteome</keyword>
<keyword evidence="1" id="KW-0472">Membrane</keyword>
<accession>A0A229P1V8</accession>
<evidence type="ECO:0000256" key="1">
    <source>
        <dbReference type="SAM" id="Phobius"/>
    </source>
</evidence>
<dbReference type="EMBL" id="NMUQ01000001">
    <property type="protein sequence ID" value="OXM15944.1"/>
    <property type="molecule type" value="Genomic_DNA"/>
</dbReference>
<sequence length="164" mass="17687">MDDLPEISTINSYKSAGLVLVLFILLVIVNGIFFNVSNRANASDELNDTFIAASLVFEISNQTYSYTLRRTSFVGDTGTPVPSATIAPTRASRLPVKKELFRMTSATATYDALNQNNAKVGGFQCTMFISDNGDAYFTGVTKTGSINTTVTFSGETPVLVIRSS</sequence>
<name>A0A229P1V8_9BACL</name>
<dbReference type="AlphaFoldDB" id="A0A229P1V8"/>
<reference evidence="2 3" key="1">
    <citation type="submission" date="2017-07" db="EMBL/GenBank/DDBJ databases">
        <title>Paenibacillus herberti R33 genome sequencing and assembly.</title>
        <authorList>
            <person name="Su W."/>
        </authorList>
    </citation>
    <scope>NUCLEOTIDE SEQUENCE [LARGE SCALE GENOMIC DNA]</scope>
    <source>
        <strain evidence="2 3">R33</strain>
    </source>
</reference>
<dbReference type="RefSeq" id="WP_089523032.1">
    <property type="nucleotide sequence ID" value="NZ_NMUQ01000001.1"/>
</dbReference>
<proteinExistence type="predicted"/>
<protein>
    <submittedName>
        <fullName evidence="2">Uncharacterized protein</fullName>
    </submittedName>
</protein>
<comment type="caution">
    <text evidence="2">The sequence shown here is derived from an EMBL/GenBank/DDBJ whole genome shotgun (WGS) entry which is preliminary data.</text>
</comment>
<organism evidence="2 3">
    <name type="scientific">Paenibacillus herberti</name>
    <dbReference type="NCBI Taxonomy" id="1619309"/>
    <lineage>
        <taxon>Bacteria</taxon>
        <taxon>Bacillati</taxon>
        <taxon>Bacillota</taxon>
        <taxon>Bacilli</taxon>
        <taxon>Bacillales</taxon>
        <taxon>Paenibacillaceae</taxon>
        <taxon>Paenibacillus</taxon>
    </lineage>
</organism>
<evidence type="ECO:0000313" key="3">
    <source>
        <dbReference type="Proteomes" id="UP000215145"/>
    </source>
</evidence>
<keyword evidence="1" id="KW-0812">Transmembrane</keyword>
<dbReference type="Proteomes" id="UP000215145">
    <property type="component" value="Unassembled WGS sequence"/>
</dbReference>
<keyword evidence="1" id="KW-1133">Transmembrane helix</keyword>
<feature type="transmembrane region" description="Helical" evidence="1">
    <location>
        <begin position="15"/>
        <end position="36"/>
    </location>
</feature>
<gene>
    <name evidence="2" type="ORF">CGZ75_04345</name>
</gene>
<evidence type="ECO:0000313" key="2">
    <source>
        <dbReference type="EMBL" id="OXM15944.1"/>
    </source>
</evidence>